<dbReference type="EMBL" id="JAXCGZ010013688">
    <property type="protein sequence ID" value="KAK7072101.1"/>
    <property type="molecule type" value="Genomic_DNA"/>
</dbReference>
<comment type="caution">
    <text evidence="1">The sequence shown here is derived from an EMBL/GenBank/DDBJ whole genome shotgun (WGS) entry which is preliminary data.</text>
</comment>
<feature type="non-terminal residue" evidence="1">
    <location>
        <position position="68"/>
    </location>
</feature>
<keyword evidence="2" id="KW-1185">Reference proteome</keyword>
<dbReference type="Gene3D" id="3.60.110.10">
    <property type="entry name" value="Carbon-nitrogen hydrolase"/>
    <property type="match status" value="1"/>
</dbReference>
<dbReference type="EC" id="3.5.1.6" evidence="1"/>
<dbReference type="AlphaFoldDB" id="A0AAN8WX85"/>
<accession>A0AAN8WX85</accession>
<keyword evidence="1" id="KW-0378">Hydrolase</keyword>
<reference evidence="1 2" key="1">
    <citation type="submission" date="2023-11" db="EMBL/GenBank/DDBJ databases">
        <title>Halocaridina rubra genome assembly.</title>
        <authorList>
            <person name="Smith C."/>
        </authorList>
    </citation>
    <scope>NUCLEOTIDE SEQUENCE [LARGE SCALE GENOMIC DNA]</scope>
    <source>
        <strain evidence="1">EP-1</strain>
        <tissue evidence="1">Whole</tissue>
    </source>
</reference>
<proteinExistence type="predicted"/>
<dbReference type="InterPro" id="IPR036526">
    <property type="entry name" value="C-N_Hydrolase_sf"/>
</dbReference>
<gene>
    <name evidence="1" type="primary">UPB1_1</name>
    <name evidence="1" type="ORF">SK128_002545</name>
</gene>
<protein>
    <submittedName>
        <fullName evidence="1">Beta-ureidopropionase</fullName>
        <ecNumber evidence="1">3.5.1.6</ecNumber>
    </submittedName>
</protein>
<dbReference type="GO" id="GO:0003837">
    <property type="term" value="F:beta-ureidopropionase activity"/>
    <property type="evidence" value="ECO:0007669"/>
    <property type="project" value="UniProtKB-EC"/>
</dbReference>
<sequence>MSGELASIEQCLEKHIPEEQLKEVRRILYGRELGTFTIIEAVENLAEQHNFEVKGYCIPAAKEELAPP</sequence>
<name>A0AAN8WX85_HALRR</name>
<dbReference type="Proteomes" id="UP001381693">
    <property type="component" value="Unassembled WGS sequence"/>
</dbReference>
<organism evidence="1 2">
    <name type="scientific">Halocaridina rubra</name>
    <name type="common">Hawaiian red shrimp</name>
    <dbReference type="NCBI Taxonomy" id="373956"/>
    <lineage>
        <taxon>Eukaryota</taxon>
        <taxon>Metazoa</taxon>
        <taxon>Ecdysozoa</taxon>
        <taxon>Arthropoda</taxon>
        <taxon>Crustacea</taxon>
        <taxon>Multicrustacea</taxon>
        <taxon>Malacostraca</taxon>
        <taxon>Eumalacostraca</taxon>
        <taxon>Eucarida</taxon>
        <taxon>Decapoda</taxon>
        <taxon>Pleocyemata</taxon>
        <taxon>Caridea</taxon>
        <taxon>Atyoidea</taxon>
        <taxon>Atyidae</taxon>
        <taxon>Halocaridina</taxon>
    </lineage>
</organism>
<evidence type="ECO:0000313" key="2">
    <source>
        <dbReference type="Proteomes" id="UP001381693"/>
    </source>
</evidence>
<evidence type="ECO:0000313" key="1">
    <source>
        <dbReference type="EMBL" id="KAK7072101.1"/>
    </source>
</evidence>